<reference evidence="1 2" key="1">
    <citation type="submission" date="2024-11" db="EMBL/GenBank/DDBJ databases">
        <authorList>
            <person name="Heng Y.C."/>
            <person name="Lim A.C.H."/>
            <person name="Lee J.K.Y."/>
            <person name="Kittelmann S."/>
        </authorList>
    </citation>
    <scope>NUCLEOTIDE SEQUENCE [LARGE SCALE GENOMIC DNA]</scope>
    <source>
        <strain evidence="1 2">WILCCON 0114</strain>
    </source>
</reference>
<proteinExistence type="predicted"/>
<organism evidence="1 2">
    <name type="scientific">Clostridium neuense</name>
    <dbReference type="NCBI Taxonomy" id="1728934"/>
    <lineage>
        <taxon>Bacteria</taxon>
        <taxon>Bacillati</taxon>
        <taxon>Bacillota</taxon>
        <taxon>Clostridia</taxon>
        <taxon>Eubacteriales</taxon>
        <taxon>Clostridiaceae</taxon>
        <taxon>Clostridium</taxon>
    </lineage>
</organism>
<dbReference type="Proteomes" id="UP001623592">
    <property type="component" value="Unassembled WGS sequence"/>
</dbReference>
<dbReference type="InterPro" id="IPR007499">
    <property type="entry name" value="ERF_bacteria_virus"/>
</dbReference>
<evidence type="ECO:0000313" key="2">
    <source>
        <dbReference type="Proteomes" id="UP001623592"/>
    </source>
</evidence>
<keyword evidence="2" id="KW-1185">Reference proteome</keyword>
<gene>
    <name evidence="1" type="ORF">ACJDT4_13255</name>
</gene>
<sequence length="209" mass="24076">MSEAKETKTMNIHQKLQRCRVELQKADLKKTGENKFSHYTYFELSDFLPKINELMDKYGLVALFAFTLEEAKLTIINTENTEEEIYFSTPIALAELKGCHPIQNIGATQTYARRYLYVMAFEIAESDALDGTEPDEEAMLKHKKIDIAKVATIKEMIKKTDSDEKLFLDFYKIKKVEDITNGNFTAILKTLNNKLEKMEKENNTPDLGI</sequence>
<evidence type="ECO:0000313" key="1">
    <source>
        <dbReference type="EMBL" id="MFL0251385.1"/>
    </source>
</evidence>
<comment type="caution">
    <text evidence="1">The sequence shown here is derived from an EMBL/GenBank/DDBJ whole genome shotgun (WGS) entry which is preliminary data.</text>
</comment>
<dbReference type="RefSeq" id="WP_406788040.1">
    <property type="nucleotide sequence ID" value="NZ_JBJIAA010000010.1"/>
</dbReference>
<dbReference type="EMBL" id="JBJIAA010000010">
    <property type="protein sequence ID" value="MFL0251385.1"/>
    <property type="molecule type" value="Genomic_DNA"/>
</dbReference>
<protein>
    <submittedName>
        <fullName evidence="1">ERF family protein</fullName>
    </submittedName>
</protein>
<dbReference type="Pfam" id="PF04404">
    <property type="entry name" value="ERF"/>
    <property type="match status" value="1"/>
</dbReference>
<accession>A0ABW8TH86</accession>
<name>A0ABW8TH86_9CLOT</name>